<keyword evidence="11" id="KW-1185">Reference proteome</keyword>
<keyword evidence="3" id="KW-0509">mRNA transport</keyword>
<feature type="compositionally biased region" description="Pro residues" evidence="9">
    <location>
        <begin position="1029"/>
        <end position="1047"/>
    </location>
</feature>
<dbReference type="GO" id="GO:0006406">
    <property type="term" value="P:mRNA export from nucleus"/>
    <property type="evidence" value="ECO:0007669"/>
    <property type="project" value="TreeGrafter"/>
</dbReference>
<gene>
    <name evidence="10" type="ORF">CkaCkLH20_06902</name>
</gene>
<evidence type="ECO:0000313" key="11">
    <source>
        <dbReference type="Proteomes" id="UP000781932"/>
    </source>
</evidence>
<organism evidence="10 11">
    <name type="scientific">Colletotrichum karsti</name>
    <dbReference type="NCBI Taxonomy" id="1095194"/>
    <lineage>
        <taxon>Eukaryota</taxon>
        <taxon>Fungi</taxon>
        <taxon>Dikarya</taxon>
        <taxon>Ascomycota</taxon>
        <taxon>Pezizomycotina</taxon>
        <taxon>Sordariomycetes</taxon>
        <taxon>Hypocreomycetidae</taxon>
        <taxon>Glomerellales</taxon>
        <taxon>Glomerellaceae</taxon>
        <taxon>Colletotrichum</taxon>
        <taxon>Colletotrichum boninense species complex</taxon>
    </lineage>
</organism>
<dbReference type="GO" id="GO:0006606">
    <property type="term" value="P:protein import into nucleus"/>
    <property type="evidence" value="ECO:0007669"/>
    <property type="project" value="TreeGrafter"/>
</dbReference>
<dbReference type="GeneID" id="62162693"/>
<protein>
    <submittedName>
        <fullName evidence="10">Nuclear pore complex protein an-nup82</fullName>
    </submittedName>
</protein>
<feature type="compositionally biased region" description="Pro residues" evidence="9">
    <location>
        <begin position="1211"/>
        <end position="1226"/>
    </location>
</feature>
<evidence type="ECO:0000256" key="2">
    <source>
        <dbReference type="ARBA" id="ARBA00022448"/>
    </source>
</evidence>
<dbReference type="PRINTS" id="PR01217">
    <property type="entry name" value="PRICHEXTENSN"/>
</dbReference>
<proteinExistence type="predicted"/>
<accession>A0A9P6LJT9</accession>
<feature type="region of interest" description="Disordered" evidence="9">
    <location>
        <begin position="970"/>
        <end position="1103"/>
    </location>
</feature>
<evidence type="ECO:0000256" key="3">
    <source>
        <dbReference type="ARBA" id="ARBA00022816"/>
    </source>
</evidence>
<feature type="compositionally biased region" description="Acidic residues" evidence="9">
    <location>
        <begin position="1002"/>
        <end position="1011"/>
    </location>
</feature>
<comment type="caution">
    <text evidence="10">The sequence shown here is derived from an EMBL/GenBank/DDBJ whole genome shotgun (WGS) entry which is preliminary data.</text>
</comment>
<dbReference type="GO" id="GO:0000055">
    <property type="term" value="P:ribosomal large subunit export from nucleus"/>
    <property type="evidence" value="ECO:0007669"/>
    <property type="project" value="InterPro"/>
</dbReference>
<sequence>MPKVKSYAAPWLSHGPGRNLFAPSTDSKALSAPSPYAKKKKTIGPRRTIARRGTEVFVAVGKELRWGDLAYLKEKWSTSHSHRRMGSRVKREDSTQSFDDAIPSTEEAATAQGFRTIKTPVADDIQQLIISPNSDYLAILTTHTVHICVVPDSSHLTAEDTSPLRPKIWTLGPTTHVTSRSSVASAIWHPLGVKGSCLVTITTDAIVRVWELSLTDRWSFDSPTLSIDLKKLVDGTTLDQDFTASTAATNASFSQYSLEMQVASACFAGRGSGGWSPMTLWVAMREGDVYALCPLLPQKWAPPPTLIPSLSVSIVSKVAALEDDPAVSERDKLLAQQQLEWMGDLDSQEPQIIDTAPGEQPIEVYTRPSRPGVVPRLQGPFEFDADPESEDILDGLLTDITVIGKKVDTEDLMMGEEEDLDFDDGDQEGLSLSVVCLLCTTGQVRVYLDLEGIEAQWLPPRNKSRLGRLLSAADPPSLLTFQCVDTLASIEVNEDAWPTFSSDVMSRYSLFVTSHAGITFLSLSPWVFRLEGELSGESEAGSDFRLGLLVNGQNSIRDRLFTQPSRDVNVSLAACAAIRDPDLGYFLLSATPYEPIALTFETPEDDFTPIRHETPYEEKPVTMEPLDFYEPRPTFQPSHAFEQQSDLPELINRLRSSRHKTIVNQEIRLSPVTLQILTDAHRVLGEDTYRLGTAVAEIFRRCSTLQDELRDQIKKANEVKEKIDKIAGNDKDGDGESDEVRFERRITEAQERQKRLNERLEGVRKYVGKAATRELSVKEKAFVEEVKSMEASVLGNPAAKQQKLLKKRFEDVQRLRDELVAEVERIQKPGDGNEAQQSPSKASELKIPSEIRKAKLQQVMGLLNHNLRLISGRSAFIDIYTSRHPNKSYTIYAVKVHKAKRQEILSATGRDLEDAYETLHTKSAQEVYQFVELNGFSFPRGMKPNDSDTSDSEASTLDASEVLSVSAISSDSEVDDIISHKGKKSKSPHRKSKKKSKKTASSDEETCSDAEDAPRRRQHPGLITRPSYIPAPPISNSQPPPPPPGWRGPPARVYPRAPGQGPPPPLPPPNRFPPGMRPPPGMAPPPPAPGPVSVPAPPPPAAPSKPVRLVISWAGHGEKKIVEHCVPSHRALQRTALAHVRGNWQSFENVLPQEMTPGRLWGLGAKVRRVAFGKEMYAISTAAGVDDLGMYFKADEIPKFEIEVEHDASIAPPPPPPPPAHPHPQH</sequence>
<comment type="subcellular location">
    <subcellularLocation>
        <location evidence="1">Nucleus</location>
        <location evidence="1">Nuclear pore complex</location>
    </subcellularLocation>
</comment>
<feature type="compositionally biased region" description="Pro residues" evidence="9">
    <location>
        <begin position="1060"/>
        <end position="1103"/>
    </location>
</feature>
<evidence type="ECO:0000256" key="8">
    <source>
        <dbReference type="SAM" id="Coils"/>
    </source>
</evidence>
<dbReference type="Proteomes" id="UP000781932">
    <property type="component" value="Unassembled WGS sequence"/>
</dbReference>
<evidence type="ECO:0000256" key="9">
    <source>
        <dbReference type="SAM" id="MobiDB-lite"/>
    </source>
</evidence>
<evidence type="ECO:0000256" key="1">
    <source>
        <dbReference type="ARBA" id="ARBA00004567"/>
    </source>
</evidence>
<dbReference type="AlphaFoldDB" id="A0A9P6LJT9"/>
<dbReference type="GO" id="GO:0005643">
    <property type="term" value="C:nuclear pore"/>
    <property type="evidence" value="ECO:0007669"/>
    <property type="project" value="UniProtKB-SubCell"/>
</dbReference>
<evidence type="ECO:0000256" key="6">
    <source>
        <dbReference type="ARBA" id="ARBA00023132"/>
    </source>
</evidence>
<keyword evidence="7" id="KW-0539">Nucleus</keyword>
<dbReference type="RefSeq" id="XP_038744982.1">
    <property type="nucleotide sequence ID" value="XM_038889619.1"/>
</dbReference>
<dbReference type="GO" id="GO:0017056">
    <property type="term" value="F:structural constituent of nuclear pore"/>
    <property type="evidence" value="ECO:0007669"/>
    <property type="project" value="InterPro"/>
</dbReference>
<keyword evidence="5" id="KW-0811">Translocation</keyword>
<feature type="region of interest" description="Disordered" evidence="9">
    <location>
        <begin position="22"/>
        <end position="41"/>
    </location>
</feature>
<dbReference type="PANTHER" id="PTHR13257:SF0">
    <property type="entry name" value="NUCLEAR PORE COMPLEX PROTEIN NUP88"/>
    <property type="match status" value="1"/>
</dbReference>
<feature type="region of interest" description="Disordered" evidence="9">
    <location>
        <begin position="1204"/>
        <end position="1226"/>
    </location>
</feature>
<feature type="coiled-coil region" evidence="8">
    <location>
        <begin position="702"/>
        <end position="766"/>
    </location>
</feature>
<feature type="region of interest" description="Disordered" evidence="9">
    <location>
        <begin position="824"/>
        <end position="845"/>
    </location>
</feature>
<keyword evidence="2" id="KW-0813">Transport</keyword>
<keyword evidence="4" id="KW-0653">Protein transport</keyword>
<dbReference type="OrthoDB" id="341482at2759"/>
<evidence type="ECO:0000256" key="5">
    <source>
        <dbReference type="ARBA" id="ARBA00023010"/>
    </source>
</evidence>
<keyword evidence="6" id="KW-0906">Nuclear pore complex</keyword>
<feature type="compositionally biased region" description="Low complexity" evidence="9">
    <location>
        <begin position="1048"/>
        <end position="1059"/>
    </location>
</feature>
<evidence type="ECO:0000256" key="7">
    <source>
        <dbReference type="ARBA" id="ARBA00023242"/>
    </source>
</evidence>
<dbReference type="PANTHER" id="PTHR13257">
    <property type="entry name" value="NUCLEOPORIN NUP84-RELATED"/>
    <property type="match status" value="1"/>
</dbReference>
<keyword evidence="8" id="KW-0175">Coiled coil</keyword>
<feature type="region of interest" description="Disordered" evidence="9">
    <location>
        <begin position="939"/>
        <end position="958"/>
    </location>
</feature>
<reference evidence="10" key="1">
    <citation type="submission" date="2020-03" db="EMBL/GenBank/DDBJ databases">
        <authorList>
            <person name="He L."/>
        </authorList>
    </citation>
    <scope>NUCLEOTIDE SEQUENCE</scope>
    <source>
        <strain evidence="10">CkLH20</strain>
    </source>
</reference>
<feature type="compositionally biased region" description="Basic residues" evidence="9">
    <location>
        <begin position="980"/>
        <end position="998"/>
    </location>
</feature>
<evidence type="ECO:0000256" key="4">
    <source>
        <dbReference type="ARBA" id="ARBA00022927"/>
    </source>
</evidence>
<dbReference type="InterPro" id="IPR037700">
    <property type="entry name" value="NUP88/NUP82"/>
</dbReference>
<evidence type="ECO:0000313" key="10">
    <source>
        <dbReference type="EMBL" id="KAF9875521.1"/>
    </source>
</evidence>
<name>A0A9P6LJT9_9PEZI</name>
<dbReference type="EMBL" id="JAATWM020000021">
    <property type="protein sequence ID" value="KAF9875521.1"/>
    <property type="molecule type" value="Genomic_DNA"/>
</dbReference>
<dbReference type="GO" id="GO:0000056">
    <property type="term" value="P:ribosomal small subunit export from nucleus"/>
    <property type="evidence" value="ECO:0007669"/>
    <property type="project" value="InterPro"/>
</dbReference>
<reference evidence="10" key="2">
    <citation type="submission" date="2020-11" db="EMBL/GenBank/DDBJ databases">
        <title>Whole genome sequencing of Colletotrichum sp.</title>
        <authorList>
            <person name="Li H."/>
        </authorList>
    </citation>
    <scope>NUCLEOTIDE SEQUENCE</scope>
    <source>
        <strain evidence="10">CkLH20</strain>
    </source>
</reference>